<dbReference type="GO" id="GO:0140359">
    <property type="term" value="F:ABC-type transporter activity"/>
    <property type="evidence" value="ECO:0007669"/>
    <property type="project" value="InterPro"/>
</dbReference>
<feature type="domain" description="ABC-2 type transporter transmembrane" evidence="7">
    <location>
        <begin position="26"/>
        <end position="162"/>
    </location>
</feature>
<gene>
    <name evidence="8" type="ORF">GLW07_20555</name>
</gene>
<keyword evidence="2 6" id="KW-0812">Transmembrane</keyword>
<feature type="transmembrane region" description="Helical" evidence="6">
    <location>
        <begin position="649"/>
        <end position="672"/>
    </location>
</feature>
<dbReference type="NCBIfam" id="TIGR03062">
    <property type="entry name" value="pip_yhgE_Cterm"/>
    <property type="match status" value="1"/>
</dbReference>
<dbReference type="AlphaFoldDB" id="A0A845F566"/>
<organism evidence="8 9">
    <name type="scientific">Guptibacillus hwajinpoensis</name>
    <dbReference type="NCBI Taxonomy" id="208199"/>
    <lineage>
        <taxon>Bacteria</taxon>
        <taxon>Bacillati</taxon>
        <taxon>Bacillota</taxon>
        <taxon>Bacilli</taxon>
        <taxon>Bacillales</taxon>
        <taxon>Guptibacillaceae</taxon>
        <taxon>Guptibacillus</taxon>
    </lineage>
</organism>
<dbReference type="InterPro" id="IPR017501">
    <property type="entry name" value="Phage_infect_YhgE_C"/>
</dbReference>
<protein>
    <submittedName>
        <fullName evidence="8">DUF3533 domain-containing protein</fullName>
    </submittedName>
</protein>
<dbReference type="PANTHER" id="PTHR43077:SF5">
    <property type="entry name" value="PHAGE INFECTION PROTEIN"/>
    <property type="match status" value="1"/>
</dbReference>
<dbReference type="GO" id="GO:0016020">
    <property type="term" value="C:membrane"/>
    <property type="evidence" value="ECO:0007669"/>
    <property type="project" value="UniProtKB-SubCell"/>
</dbReference>
<feature type="transmembrane region" description="Helical" evidence="6">
    <location>
        <begin position="581"/>
        <end position="601"/>
    </location>
</feature>
<feature type="transmembrane region" description="Helical" evidence="6">
    <location>
        <begin position="681"/>
        <end position="700"/>
    </location>
</feature>
<evidence type="ECO:0000313" key="9">
    <source>
        <dbReference type="Proteomes" id="UP000447833"/>
    </source>
</evidence>
<name>A0A845F566_9BACL</name>
<keyword evidence="3 6" id="KW-1133">Transmembrane helix</keyword>
<accession>A0A845F566</accession>
<dbReference type="SUPFAM" id="SSF58104">
    <property type="entry name" value="Methyl-accepting chemotaxis protein (MCP) signaling domain"/>
    <property type="match status" value="1"/>
</dbReference>
<dbReference type="EMBL" id="WMEY01000010">
    <property type="protein sequence ID" value="MYL65757.1"/>
    <property type="molecule type" value="Genomic_DNA"/>
</dbReference>
<dbReference type="InterPro" id="IPR023908">
    <property type="entry name" value="xxxLxxG_rpt"/>
</dbReference>
<sequence>MKKSSKQFRSEWASLLKNKKILIPVIAVLFIPVLYSGMFLWAFWDPYENLDQIPVAVVNSDNGADFEGEHLEIGNELVDKLKDEPEFKWDFVDEEEANKGLEDQTYYMKIHIPEDFSEKSTTVLDEHPDKLNLEYVPNESFNFLAGQIGGTAVSEIKSQIAENITENYSELVFDKFSEIADGLSEASDGAGELADGSSELKDGTKQLKDNLASLNEGSIELTNGISSAENGSIDLANGISKVNQGTTDLLNGLKEKQPEVSELADGASRVSNGLGELSTKMGEFKVGQEELLSGVKDTRAGTKQLMVGLNQSVAELENSSLPEVDTEGLKQSLTSGVTNATAVPQELQGVMESIQASDQYTDEQKQALIGQLQPIAEKSGTAAKSVGEVATTFASASDKLSGASSKMNALLEGQRQLAQGASALYEGQGKLEDGIGDLGEGINQAEAGIAQLQDGATRVADGNNTVATGWNSMIDNVGTINSGMNGLSSGSQELVSGLSELEGGSSELSSGAGKLADGSKDLDNGAQKLTDGTSELRDKLGDAAEETSNTNADDETYSMFADPVNVDTEAVSGVPNYGTGFAPYFLSLGLFVGALLMSIVFPLRDPAGTPRTAIGWFMSKYGILLVVGVIQALVSDAVLLYALQIEVQSVPLFLLFSVVSSLAYMTLIQFFVTTLGDPGRFVAIIILILQLTTSAGTFPLELIPEGLQVFNTWLPMTYTVSGLKAVISSGDFAFMWKNVYVLLGFIAIFAIGTITFFFVELKKRKKHGLEPAMNE</sequence>
<feature type="region of interest" description="Disordered" evidence="5">
    <location>
        <begin position="495"/>
        <end position="538"/>
    </location>
</feature>
<feature type="domain" description="ABC-2 type transporter transmembrane" evidence="7">
    <location>
        <begin position="557"/>
        <end position="752"/>
    </location>
</feature>
<dbReference type="Proteomes" id="UP000447833">
    <property type="component" value="Unassembled WGS sequence"/>
</dbReference>
<comment type="caution">
    <text evidence="8">The sequence shown here is derived from an EMBL/GenBank/DDBJ whole genome shotgun (WGS) entry which is preliminary data.</text>
</comment>
<dbReference type="NCBIfam" id="TIGR03061">
    <property type="entry name" value="pip_yhgE_Nterm"/>
    <property type="match status" value="1"/>
</dbReference>
<dbReference type="Gene3D" id="1.10.287.950">
    <property type="entry name" value="Methyl-accepting chemotaxis protein"/>
    <property type="match status" value="1"/>
</dbReference>
<reference evidence="8 9" key="1">
    <citation type="submission" date="2019-11" db="EMBL/GenBank/DDBJ databases">
        <title>Genome sequences of 17 halophilic strains isolated from different environments.</title>
        <authorList>
            <person name="Furrow R.E."/>
        </authorList>
    </citation>
    <scope>NUCLEOTIDE SEQUENCE [LARGE SCALE GENOMIC DNA]</scope>
    <source>
        <strain evidence="8 9">22506_14_FS</strain>
    </source>
</reference>
<feature type="transmembrane region" description="Helical" evidence="6">
    <location>
        <begin position="739"/>
        <end position="759"/>
    </location>
</feature>
<dbReference type="InterPro" id="IPR013525">
    <property type="entry name" value="ABC2_TM"/>
</dbReference>
<evidence type="ECO:0000256" key="4">
    <source>
        <dbReference type="ARBA" id="ARBA00023136"/>
    </source>
</evidence>
<proteinExistence type="predicted"/>
<feature type="compositionally biased region" description="Low complexity" evidence="5">
    <location>
        <begin position="495"/>
        <end position="511"/>
    </location>
</feature>
<dbReference type="Pfam" id="PF12698">
    <property type="entry name" value="ABC2_membrane_3"/>
    <property type="match status" value="2"/>
</dbReference>
<dbReference type="InterPro" id="IPR017500">
    <property type="entry name" value="Phage_infect_YhgE_N"/>
</dbReference>
<keyword evidence="4 6" id="KW-0472">Membrane</keyword>
<evidence type="ECO:0000256" key="6">
    <source>
        <dbReference type="SAM" id="Phobius"/>
    </source>
</evidence>
<evidence type="ECO:0000256" key="5">
    <source>
        <dbReference type="SAM" id="MobiDB-lite"/>
    </source>
</evidence>
<dbReference type="PANTHER" id="PTHR43077">
    <property type="entry name" value="TRANSPORT PERMEASE YVFS-RELATED"/>
    <property type="match status" value="1"/>
</dbReference>
<dbReference type="NCBIfam" id="TIGR03057">
    <property type="entry name" value="xxxLxxG_by_4"/>
    <property type="match status" value="4"/>
</dbReference>
<evidence type="ECO:0000313" key="8">
    <source>
        <dbReference type="EMBL" id="MYL65757.1"/>
    </source>
</evidence>
<evidence type="ECO:0000256" key="1">
    <source>
        <dbReference type="ARBA" id="ARBA00004141"/>
    </source>
</evidence>
<dbReference type="InterPro" id="IPR051328">
    <property type="entry name" value="T7SS_ABC-Transporter"/>
</dbReference>
<dbReference type="RefSeq" id="WP_160921394.1">
    <property type="nucleotide sequence ID" value="NZ_WMEY01000010.1"/>
</dbReference>
<feature type="transmembrane region" description="Helical" evidence="6">
    <location>
        <begin position="21"/>
        <end position="44"/>
    </location>
</feature>
<feature type="transmembrane region" description="Helical" evidence="6">
    <location>
        <begin position="621"/>
        <end position="643"/>
    </location>
</feature>
<evidence type="ECO:0000256" key="3">
    <source>
        <dbReference type="ARBA" id="ARBA00022989"/>
    </source>
</evidence>
<dbReference type="Gene3D" id="3.40.1710.10">
    <property type="entry name" value="abc type-2 transporter like domain"/>
    <property type="match status" value="1"/>
</dbReference>
<evidence type="ECO:0000259" key="7">
    <source>
        <dbReference type="Pfam" id="PF12698"/>
    </source>
</evidence>
<evidence type="ECO:0000256" key="2">
    <source>
        <dbReference type="ARBA" id="ARBA00022692"/>
    </source>
</evidence>
<comment type="subcellular location">
    <subcellularLocation>
        <location evidence="1">Membrane</location>
        <topology evidence="1">Multi-pass membrane protein</topology>
    </subcellularLocation>
</comment>